<feature type="compositionally biased region" description="Polar residues" evidence="1">
    <location>
        <begin position="254"/>
        <end position="264"/>
    </location>
</feature>
<evidence type="ECO:0000313" key="3">
    <source>
        <dbReference type="EMBL" id="MYM38413.1"/>
    </source>
</evidence>
<feature type="region of interest" description="Disordered" evidence="1">
    <location>
        <begin position="137"/>
        <end position="159"/>
    </location>
</feature>
<proteinExistence type="predicted"/>
<dbReference type="Proteomes" id="UP000478090">
    <property type="component" value="Unassembled WGS sequence"/>
</dbReference>
<dbReference type="Pfam" id="PF02120">
    <property type="entry name" value="Flg_hook"/>
    <property type="match status" value="1"/>
</dbReference>
<evidence type="ECO:0000259" key="2">
    <source>
        <dbReference type="Pfam" id="PF02120"/>
    </source>
</evidence>
<dbReference type="InterPro" id="IPR038610">
    <property type="entry name" value="FliK-like_C_sf"/>
</dbReference>
<sequence>MLPSPLTITPVGAVTAAGPAVAIGDGRQAAFQRALQSLVGQSVTGEVLSRFSDGSFMVNVAEHAVRMQLPADASVGSRLPLTVLSAEPRATFELNQPSSSVVLYGEAHTPAGTGDLYSPGTAGSGAAAPAAAGAGTASAVGNGTASATASTGPNTGASSASNAAALAAQAEFGAAGQPALAGSAALPAAAAGTAAQLAAAAGYPALAAGVSLNGAPASRSNSASHALLPASEDEAAGTNSPRPAGANAGHATAGVNTASQTGRTHSAAASLLGKAPLTPVAELPGLDAGTSQPELSTAARILGSVLSQPAAASALPLLGKTALFSQGAPEPAQLAQTLQSTIEDSGLFYESHVAAWSRGERTLEQLQREPQMQQARASSASSAAAEAASLPDRSAAQQINQQLLAHEQGRVQWQGEAWPGQPMQWEIQRQSERQPRGQSPAGQEPTAVWRSSLRLRFAALGELSATITMVGQQVHLQLQTDDAASGATLRAQADVLEQSMAAAGIALSSCNIQHGPAHEG</sequence>
<dbReference type="InterPro" id="IPR021136">
    <property type="entry name" value="Flagellar_hook_control-like_C"/>
</dbReference>
<feature type="region of interest" description="Disordered" evidence="1">
    <location>
        <begin position="427"/>
        <end position="447"/>
    </location>
</feature>
<accession>A0ABW9VFN2</accession>
<keyword evidence="3" id="KW-0282">Flagellum</keyword>
<comment type="caution">
    <text evidence="3">The sequence shown here is derived from an EMBL/GenBank/DDBJ whole genome shotgun (WGS) entry which is preliminary data.</text>
</comment>
<feature type="compositionally biased region" description="Low complexity" evidence="1">
    <location>
        <begin position="375"/>
        <end position="392"/>
    </location>
</feature>
<dbReference type="RefSeq" id="WP_161037827.1">
    <property type="nucleotide sequence ID" value="NZ_WWCM01000002.1"/>
</dbReference>
<feature type="region of interest" description="Disordered" evidence="1">
    <location>
        <begin position="214"/>
        <end position="267"/>
    </location>
</feature>
<gene>
    <name evidence="3" type="ORF">GTP27_03625</name>
</gene>
<feature type="domain" description="Flagellar hook-length control protein-like C-terminal" evidence="2">
    <location>
        <begin position="441"/>
        <end position="517"/>
    </location>
</feature>
<reference evidence="3 4" key="1">
    <citation type="submission" date="2019-12" db="EMBL/GenBank/DDBJ databases">
        <title>Novel species isolated from a subtropical stream in China.</title>
        <authorList>
            <person name="Lu H."/>
        </authorList>
    </citation>
    <scope>NUCLEOTIDE SEQUENCE [LARGE SCALE GENOMIC DNA]</scope>
    <source>
        <strain evidence="3 4">CY13W</strain>
    </source>
</reference>
<evidence type="ECO:0000256" key="1">
    <source>
        <dbReference type="SAM" id="MobiDB-lite"/>
    </source>
</evidence>
<protein>
    <submittedName>
        <fullName evidence="3">Flagellar hook-length control protein FliK</fullName>
    </submittedName>
</protein>
<feature type="region of interest" description="Disordered" evidence="1">
    <location>
        <begin position="366"/>
        <end position="392"/>
    </location>
</feature>
<dbReference type="Gene3D" id="3.30.750.140">
    <property type="match status" value="1"/>
</dbReference>
<keyword evidence="4" id="KW-1185">Reference proteome</keyword>
<organism evidence="3 4">
    <name type="scientific">Duganella qianjiadongensis</name>
    <dbReference type="NCBI Taxonomy" id="2692176"/>
    <lineage>
        <taxon>Bacteria</taxon>
        <taxon>Pseudomonadati</taxon>
        <taxon>Pseudomonadota</taxon>
        <taxon>Betaproteobacteria</taxon>
        <taxon>Burkholderiales</taxon>
        <taxon>Oxalobacteraceae</taxon>
        <taxon>Telluria group</taxon>
        <taxon>Duganella</taxon>
    </lineage>
</organism>
<dbReference type="EMBL" id="WWCM01000002">
    <property type="protein sequence ID" value="MYM38413.1"/>
    <property type="molecule type" value="Genomic_DNA"/>
</dbReference>
<name>A0ABW9VFN2_9BURK</name>
<keyword evidence="3" id="KW-0966">Cell projection</keyword>
<evidence type="ECO:0000313" key="4">
    <source>
        <dbReference type="Proteomes" id="UP000478090"/>
    </source>
</evidence>
<keyword evidence="3" id="KW-0969">Cilium</keyword>